<protein>
    <submittedName>
        <fullName evidence="3">Protein kinase domain-containing protein</fullName>
    </submittedName>
</protein>
<sequence length="69" mass="8054">MFADAQVVILLLTLKCGPLLDKEPSREEIKLAEGMASILKEKHFNLKLTKTNSWKWWKNKKKIGIRKMN</sequence>
<evidence type="ECO:0000313" key="3">
    <source>
        <dbReference type="WBParaSite" id="HPBE_0000168101-mRNA-1"/>
    </source>
</evidence>
<name>A0A183F689_HELPZ</name>
<dbReference type="EMBL" id="UZAH01002001">
    <property type="protein sequence ID" value="VDO20677.1"/>
    <property type="molecule type" value="Genomic_DNA"/>
</dbReference>
<dbReference type="Proteomes" id="UP000050761">
    <property type="component" value="Unassembled WGS sequence"/>
</dbReference>
<keyword evidence="2" id="KW-1185">Reference proteome</keyword>
<dbReference type="WBParaSite" id="HPBE_0000168101-mRNA-1">
    <property type="protein sequence ID" value="HPBE_0000168101-mRNA-1"/>
    <property type="gene ID" value="HPBE_0000168101"/>
</dbReference>
<gene>
    <name evidence="1" type="ORF">HPBE_LOCUS1682</name>
</gene>
<dbReference type="AlphaFoldDB" id="A0A183F689"/>
<accession>A0A183F689</accession>
<evidence type="ECO:0000313" key="1">
    <source>
        <dbReference type="EMBL" id="VDO20677.1"/>
    </source>
</evidence>
<organism evidence="2 3">
    <name type="scientific">Heligmosomoides polygyrus</name>
    <name type="common">Parasitic roundworm</name>
    <dbReference type="NCBI Taxonomy" id="6339"/>
    <lineage>
        <taxon>Eukaryota</taxon>
        <taxon>Metazoa</taxon>
        <taxon>Ecdysozoa</taxon>
        <taxon>Nematoda</taxon>
        <taxon>Chromadorea</taxon>
        <taxon>Rhabditida</taxon>
        <taxon>Rhabditina</taxon>
        <taxon>Rhabditomorpha</taxon>
        <taxon>Strongyloidea</taxon>
        <taxon>Heligmosomidae</taxon>
        <taxon>Heligmosomoides</taxon>
    </lineage>
</organism>
<evidence type="ECO:0000313" key="2">
    <source>
        <dbReference type="Proteomes" id="UP000050761"/>
    </source>
</evidence>
<reference evidence="1 2" key="1">
    <citation type="submission" date="2018-11" db="EMBL/GenBank/DDBJ databases">
        <authorList>
            <consortium name="Pathogen Informatics"/>
        </authorList>
    </citation>
    <scope>NUCLEOTIDE SEQUENCE [LARGE SCALE GENOMIC DNA]</scope>
</reference>
<proteinExistence type="predicted"/>
<reference evidence="3" key="2">
    <citation type="submission" date="2019-09" db="UniProtKB">
        <authorList>
            <consortium name="WormBaseParasite"/>
        </authorList>
    </citation>
    <scope>IDENTIFICATION</scope>
</reference>
<accession>A0A3P7UF52</accession>